<evidence type="ECO:0000256" key="2">
    <source>
        <dbReference type="ARBA" id="ARBA00023315"/>
    </source>
</evidence>
<dbReference type="SUPFAM" id="SSF55729">
    <property type="entry name" value="Acyl-CoA N-acyltransferases (Nat)"/>
    <property type="match status" value="1"/>
</dbReference>
<gene>
    <name evidence="4" type="ORF">ACFFK0_20135</name>
</gene>
<dbReference type="CDD" id="cd04301">
    <property type="entry name" value="NAT_SF"/>
    <property type="match status" value="1"/>
</dbReference>
<comment type="caution">
    <text evidence="4">The sequence shown here is derived from an EMBL/GenBank/DDBJ whole genome shotgun (WGS) entry which is preliminary data.</text>
</comment>
<dbReference type="Pfam" id="PF24553">
    <property type="entry name" value="Rv0428c_C"/>
    <property type="match status" value="1"/>
</dbReference>
<dbReference type="PANTHER" id="PTHR43420">
    <property type="entry name" value="ACETYLTRANSFERASE"/>
    <property type="match status" value="1"/>
</dbReference>
<dbReference type="InterPro" id="IPR000182">
    <property type="entry name" value="GNAT_dom"/>
</dbReference>
<evidence type="ECO:0000256" key="1">
    <source>
        <dbReference type="ARBA" id="ARBA00022679"/>
    </source>
</evidence>
<keyword evidence="1" id="KW-0808">Transferase</keyword>
<evidence type="ECO:0000313" key="5">
    <source>
        <dbReference type="Proteomes" id="UP001589776"/>
    </source>
</evidence>
<protein>
    <submittedName>
        <fullName evidence="4">GNAT family N-acetyltransferase</fullName>
    </submittedName>
</protein>
<sequence length="260" mass="29135">MTMNLQSIRQMEARAARTWPAEESSLWQGWLLRASGGVTKRANSVLTAGEGPLGEAGWLEEIEAFYRERSLPPTFHVTDGSPASLDELLASQGYEKEFPCEVMTAMTTDVQKAAESTHFKRGGSGRVRVIVQSRADEAWIHNFVRLEQFPEERLPFYRGLCERMPEGSRFFTLLHNDAPAAIATLVGEDGWGGIINVAVDETLRGRGLGTVLMHALGCEAAANQIDRLYLQVVANNEPAYRMYRKLGFSPAYRFHYRVKH</sequence>
<keyword evidence="2" id="KW-0012">Acyltransferase</keyword>
<organism evidence="4 5">
    <name type="scientific">Paenibacillus chartarius</name>
    <dbReference type="NCBI Taxonomy" id="747481"/>
    <lineage>
        <taxon>Bacteria</taxon>
        <taxon>Bacillati</taxon>
        <taxon>Bacillota</taxon>
        <taxon>Bacilli</taxon>
        <taxon>Bacillales</taxon>
        <taxon>Paenibacillaceae</taxon>
        <taxon>Paenibacillus</taxon>
    </lineage>
</organism>
<feature type="domain" description="N-acetyltransferase" evidence="3">
    <location>
        <begin position="128"/>
        <end position="260"/>
    </location>
</feature>
<dbReference type="EMBL" id="JBHLWN010000077">
    <property type="protein sequence ID" value="MFC0214720.1"/>
    <property type="molecule type" value="Genomic_DNA"/>
</dbReference>
<dbReference type="InterPro" id="IPR050680">
    <property type="entry name" value="YpeA/RimI_acetyltransf"/>
</dbReference>
<accession>A0ABV6DQ02</accession>
<dbReference type="PROSITE" id="PS51186">
    <property type="entry name" value="GNAT"/>
    <property type="match status" value="1"/>
</dbReference>
<evidence type="ECO:0000313" key="4">
    <source>
        <dbReference type="EMBL" id="MFC0214720.1"/>
    </source>
</evidence>
<keyword evidence="5" id="KW-1185">Reference proteome</keyword>
<dbReference type="Proteomes" id="UP001589776">
    <property type="component" value="Unassembled WGS sequence"/>
</dbReference>
<dbReference type="PANTHER" id="PTHR43420:SF12">
    <property type="entry name" value="N-ACETYLTRANSFERASE DOMAIN-CONTAINING PROTEIN"/>
    <property type="match status" value="1"/>
</dbReference>
<proteinExistence type="predicted"/>
<dbReference type="Gene3D" id="3.40.630.30">
    <property type="match status" value="1"/>
</dbReference>
<name>A0ABV6DQ02_9BACL</name>
<evidence type="ECO:0000259" key="3">
    <source>
        <dbReference type="PROSITE" id="PS51186"/>
    </source>
</evidence>
<dbReference type="InterPro" id="IPR056935">
    <property type="entry name" value="Rv0428c-like_C"/>
</dbReference>
<reference evidence="4 5" key="1">
    <citation type="submission" date="2024-09" db="EMBL/GenBank/DDBJ databases">
        <authorList>
            <person name="Sun Q."/>
            <person name="Mori K."/>
        </authorList>
    </citation>
    <scope>NUCLEOTIDE SEQUENCE [LARGE SCALE GENOMIC DNA]</scope>
    <source>
        <strain evidence="4 5">CCM 7759</strain>
    </source>
</reference>
<dbReference type="RefSeq" id="WP_377472130.1">
    <property type="nucleotide sequence ID" value="NZ_JBHLWN010000077.1"/>
</dbReference>
<dbReference type="InterPro" id="IPR016181">
    <property type="entry name" value="Acyl_CoA_acyltransferase"/>
</dbReference>